<comment type="caution">
    <text evidence="6">The sequence shown here is derived from an EMBL/GenBank/DDBJ whole genome shotgun (WGS) entry which is preliminary data.</text>
</comment>
<feature type="repeat" description="WD" evidence="4">
    <location>
        <begin position="98"/>
        <end position="141"/>
    </location>
</feature>
<dbReference type="InterPro" id="IPR001680">
    <property type="entry name" value="WD40_rpt"/>
</dbReference>
<keyword evidence="1 4" id="KW-0853">WD repeat</keyword>
<name>A0AAD4LWG9_9AGAM</name>
<dbReference type="InterPro" id="IPR036322">
    <property type="entry name" value="WD40_repeat_dom_sf"/>
</dbReference>
<feature type="compositionally biased region" description="Pro residues" evidence="5">
    <location>
        <begin position="21"/>
        <end position="30"/>
    </location>
</feature>
<evidence type="ECO:0000313" key="6">
    <source>
        <dbReference type="EMBL" id="KAI0290084.1"/>
    </source>
</evidence>
<keyword evidence="2" id="KW-0677">Repeat</keyword>
<dbReference type="GO" id="GO:0006406">
    <property type="term" value="P:mRNA export from nucleus"/>
    <property type="evidence" value="ECO:0007669"/>
    <property type="project" value="InterPro"/>
</dbReference>
<feature type="region of interest" description="Disordered" evidence="5">
    <location>
        <begin position="1"/>
        <end position="31"/>
    </location>
</feature>
<gene>
    <name evidence="6" type="ORF">B0F90DRAFT_667370</name>
</gene>
<keyword evidence="7" id="KW-1185">Reference proteome</keyword>
<dbReference type="GO" id="GO:0000445">
    <property type="term" value="C:THO complex part of transcription export complex"/>
    <property type="evidence" value="ECO:0007669"/>
    <property type="project" value="TreeGrafter"/>
</dbReference>
<protein>
    <submittedName>
        <fullName evidence="6">WD40-repeat-containing domain protein</fullName>
    </submittedName>
</protein>
<dbReference type="AlphaFoldDB" id="A0AAD4LWG9"/>
<evidence type="ECO:0000256" key="3">
    <source>
        <dbReference type="ARBA" id="ARBA00046343"/>
    </source>
</evidence>
<evidence type="ECO:0000256" key="5">
    <source>
        <dbReference type="SAM" id="MobiDB-lite"/>
    </source>
</evidence>
<dbReference type="SMART" id="SM00320">
    <property type="entry name" value="WD40"/>
    <property type="match status" value="4"/>
</dbReference>
<comment type="similarity">
    <text evidence="3">Belongs to the THOC3 family.</text>
</comment>
<reference evidence="6" key="1">
    <citation type="journal article" date="2022" name="New Phytol.">
        <title>Evolutionary transition to the ectomycorrhizal habit in the genomes of a hyperdiverse lineage of mushroom-forming fungi.</title>
        <authorList>
            <person name="Looney B."/>
            <person name="Miyauchi S."/>
            <person name="Morin E."/>
            <person name="Drula E."/>
            <person name="Courty P.E."/>
            <person name="Kohler A."/>
            <person name="Kuo A."/>
            <person name="LaButti K."/>
            <person name="Pangilinan J."/>
            <person name="Lipzen A."/>
            <person name="Riley R."/>
            <person name="Andreopoulos W."/>
            <person name="He G."/>
            <person name="Johnson J."/>
            <person name="Nolan M."/>
            <person name="Tritt A."/>
            <person name="Barry K.W."/>
            <person name="Grigoriev I.V."/>
            <person name="Nagy L.G."/>
            <person name="Hibbett D."/>
            <person name="Henrissat B."/>
            <person name="Matheny P.B."/>
            <person name="Labbe J."/>
            <person name="Martin F.M."/>
        </authorList>
    </citation>
    <scope>NUCLEOTIDE SEQUENCE</scope>
    <source>
        <strain evidence="6">BPL690</strain>
    </source>
</reference>
<dbReference type="SUPFAM" id="SSF50978">
    <property type="entry name" value="WD40 repeat-like"/>
    <property type="match status" value="1"/>
</dbReference>
<dbReference type="Proteomes" id="UP001203297">
    <property type="component" value="Unassembled WGS sequence"/>
</dbReference>
<dbReference type="PANTHER" id="PTHR22839">
    <property type="entry name" value="THO COMPLEX SUBUNIT 3 THO3"/>
    <property type="match status" value="1"/>
</dbReference>
<dbReference type="PROSITE" id="PS50082">
    <property type="entry name" value="WD_REPEATS_2"/>
    <property type="match status" value="1"/>
</dbReference>
<dbReference type="Gene3D" id="2.130.10.10">
    <property type="entry name" value="YVTN repeat-like/Quinoprotein amine dehydrogenase"/>
    <property type="match status" value="2"/>
</dbReference>
<evidence type="ECO:0000256" key="1">
    <source>
        <dbReference type="ARBA" id="ARBA00022574"/>
    </source>
</evidence>
<evidence type="ECO:0000313" key="7">
    <source>
        <dbReference type="Proteomes" id="UP001203297"/>
    </source>
</evidence>
<sequence>MSSFVQGGGAQGKDEDEIQPPQRPPSPPPHTTFAVRGVHTPTFSAFRPRDVRITSTHAITHVAWSCDGKKLAAVGIDRMVRVFQPEKSMEARSASLFSGAHSDEVDYVAWNPTHPELFCTSCQKDRRIVFWDARQSRHIQQCTLKVSPVQVNYAPDGKSILYVSSGNQLFFMSYGKDSDDPAAVAQWSLMDRSPLTASAAMFNHTGDSVILTHMSEHAIRIVDVPSLTLRENLAAHVGGCVAAALDPRGRYLASGGFDSIVNLFDTSEWIAARTITVCEQAISDLSFSHDGEYLAIAGAGTYIDICATETGAPLHRVPALASSPKVTWHPSNYVIAYCGQTKLREGGPAPVAVISLFGPGL</sequence>
<organism evidence="6 7">
    <name type="scientific">Multifurca ochricompacta</name>
    <dbReference type="NCBI Taxonomy" id="376703"/>
    <lineage>
        <taxon>Eukaryota</taxon>
        <taxon>Fungi</taxon>
        <taxon>Dikarya</taxon>
        <taxon>Basidiomycota</taxon>
        <taxon>Agaricomycotina</taxon>
        <taxon>Agaricomycetes</taxon>
        <taxon>Russulales</taxon>
        <taxon>Russulaceae</taxon>
        <taxon>Multifurca</taxon>
    </lineage>
</organism>
<dbReference type="Pfam" id="PF00400">
    <property type="entry name" value="WD40"/>
    <property type="match status" value="3"/>
</dbReference>
<feature type="compositionally biased region" description="Gly residues" evidence="5">
    <location>
        <begin position="1"/>
        <end position="11"/>
    </location>
</feature>
<dbReference type="PANTHER" id="PTHR22839:SF0">
    <property type="entry name" value="THO COMPLEX SUBUNIT 3"/>
    <property type="match status" value="1"/>
</dbReference>
<accession>A0AAD4LWG9</accession>
<dbReference type="InterPro" id="IPR040132">
    <property type="entry name" value="Tex1/THOC3"/>
</dbReference>
<proteinExistence type="inferred from homology"/>
<evidence type="ECO:0000256" key="4">
    <source>
        <dbReference type="PROSITE-ProRule" id="PRU00221"/>
    </source>
</evidence>
<evidence type="ECO:0000256" key="2">
    <source>
        <dbReference type="ARBA" id="ARBA00022737"/>
    </source>
</evidence>
<dbReference type="InterPro" id="IPR015943">
    <property type="entry name" value="WD40/YVTN_repeat-like_dom_sf"/>
</dbReference>
<dbReference type="EMBL" id="WTXG01000255">
    <property type="protein sequence ID" value="KAI0290084.1"/>
    <property type="molecule type" value="Genomic_DNA"/>
</dbReference>